<evidence type="ECO:0000256" key="13">
    <source>
        <dbReference type="ARBA" id="ARBA00047833"/>
    </source>
</evidence>
<dbReference type="Pfam" id="PF02875">
    <property type="entry name" value="Mur_ligase_C"/>
    <property type="match status" value="1"/>
</dbReference>
<comment type="catalytic activity">
    <reaction evidence="13 14">
        <text>UDP-N-acetyl-alpha-D-muramate + L-alanine + ATP = UDP-N-acetyl-alpha-D-muramoyl-L-alanine + ADP + phosphate + H(+)</text>
        <dbReference type="Rhea" id="RHEA:23372"/>
        <dbReference type="ChEBI" id="CHEBI:15378"/>
        <dbReference type="ChEBI" id="CHEBI:30616"/>
        <dbReference type="ChEBI" id="CHEBI:43474"/>
        <dbReference type="ChEBI" id="CHEBI:57972"/>
        <dbReference type="ChEBI" id="CHEBI:70757"/>
        <dbReference type="ChEBI" id="CHEBI:83898"/>
        <dbReference type="ChEBI" id="CHEBI:456216"/>
        <dbReference type="EC" id="6.3.2.8"/>
    </reaction>
</comment>
<evidence type="ECO:0000256" key="1">
    <source>
        <dbReference type="ARBA" id="ARBA00004496"/>
    </source>
</evidence>
<dbReference type="GO" id="GO:0009252">
    <property type="term" value="P:peptidoglycan biosynthetic process"/>
    <property type="evidence" value="ECO:0007669"/>
    <property type="project" value="UniProtKB-UniRule"/>
</dbReference>
<dbReference type="InterPro" id="IPR005758">
    <property type="entry name" value="UDP-N-AcMur_Ala_ligase_MurC"/>
</dbReference>
<dbReference type="SUPFAM" id="SSF53623">
    <property type="entry name" value="MurD-like peptide ligases, catalytic domain"/>
    <property type="match status" value="1"/>
</dbReference>
<dbReference type="SUPFAM" id="SSF51984">
    <property type="entry name" value="MurCD N-terminal domain"/>
    <property type="match status" value="1"/>
</dbReference>
<keyword evidence="5 14" id="KW-0436">Ligase</keyword>
<evidence type="ECO:0000259" key="15">
    <source>
        <dbReference type="Pfam" id="PF01225"/>
    </source>
</evidence>
<protein>
    <recommendedName>
        <fullName evidence="3 14">UDP-N-acetylmuramate--L-alanine ligase</fullName>
        <ecNumber evidence="3 14">6.3.2.8</ecNumber>
    </recommendedName>
    <alternativeName>
        <fullName evidence="14">UDP-N-acetylmuramoyl-L-alanine synthetase</fullName>
    </alternativeName>
</protein>
<dbReference type="InterPro" id="IPR036615">
    <property type="entry name" value="Mur_ligase_C_dom_sf"/>
</dbReference>
<proteinExistence type="inferred from homology"/>
<evidence type="ECO:0000256" key="11">
    <source>
        <dbReference type="ARBA" id="ARBA00023306"/>
    </source>
</evidence>
<gene>
    <name evidence="14" type="primary">murC</name>
    <name evidence="18" type="ORF">A2815_00960</name>
</gene>
<keyword evidence="10 14" id="KW-0573">Peptidoglycan synthesis</keyword>
<dbReference type="InterPro" id="IPR000713">
    <property type="entry name" value="Mur_ligase_N"/>
</dbReference>
<evidence type="ECO:0000256" key="8">
    <source>
        <dbReference type="ARBA" id="ARBA00022840"/>
    </source>
</evidence>
<dbReference type="GO" id="GO:0051301">
    <property type="term" value="P:cell division"/>
    <property type="evidence" value="ECO:0007669"/>
    <property type="project" value="UniProtKB-KW"/>
</dbReference>
<dbReference type="Gene3D" id="3.40.50.720">
    <property type="entry name" value="NAD(P)-binding Rossmann-like Domain"/>
    <property type="match status" value="1"/>
</dbReference>
<evidence type="ECO:0000256" key="3">
    <source>
        <dbReference type="ARBA" id="ARBA00012211"/>
    </source>
</evidence>
<evidence type="ECO:0000256" key="7">
    <source>
        <dbReference type="ARBA" id="ARBA00022741"/>
    </source>
</evidence>
<evidence type="ECO:0000259" key="17">
    <source>
        <dbReference type="Pfam" id="PF08245"/>
    </source>
</evidence>
<reference evidence="18 19" key="1">
    <citation type="journal article" date="2016" name="Nat. Commun.">
        <title>Thousands of microbial genomes shed light on interconnected biogeochemical processes in an aquifer system.</title>
        <authorList>
            <person name="Anantharaman K."/>
            <person name="Brown C.T."/>
            <person name="Hug L.A."/>
            <person name="Sharon I."/>
            <person name="Castelle C.J."/>
            <person name="Probst A.J."/>
            <person name="Thomas B.C."/>
            <person name="Singh A."/>
            <person name="Wilkins M.J."/>
            <person name="Karaoz U."/>
            <person name="Brodie E.L."/>
            <person name="Williams K.H."/>
            <person name="Hubbard S.S."/>
            <person name="Banfield J.F."/>
        </authorList>
    </citation>
    <scope>NUCLEOTIDE SEQUENCE [LARGE SCALE GENOMIC DNA]</scope>
</reference>
<dbReference type="GO" id="GO:0005737">
    <property type="term" value="C:cytoplasm"/>
    <property type="evidence" value="ECO:0007669"/>
    <property type="project" value="UniProtKB-SubCell"/>
</dbReference>
<dbReference type="GO" id="GO:0008763">
    <property type="term" value="F:UDP-N-acetylmuramate-L-alanine ligase activity"/>
    <property type="evidence" value="ECO:0007669"/>
    <property type="project" value="UniProtKB-UniRule"/>
</dbReference>
<evidence type="ECO:0000256" key="10">
    <source>
        <dbReference type="ARBA" id="ARBA00022984"/>
    </source>
</evidence>
<evidence type="ECO:0000256" key="14">
    <source>
        <dbReference type="HAMAP-Rule" id="MF_00046"/>
    </source>
</evidence>
<feature type="domain" description="Mur ligase C-terminal" evidence="16">
    <location>
        <begin position="295"/>
        <end position="426"/>
    </location>
</feature>
<dbReference type="Pfam" id="PF08245">
    <property type="entry name" value="Mur_ligase_M"/>
    <property type="match status" value="1"/>
</dbReference>
<evidence type="ECO:0000313" key="18">
    <source>
        <dbReference type="EMBL" id="OGZ34933.1"/>
    </source>
</evidence>
<evidence type="ECO:0000256" key="5">
    <source>
        <dbReference type="ARBA" id="ARBA00022598"/>
    </source>
</evidence>
<dbReference type="GO" id="GO:0005524">
    <property type="term" value="F:ATP binding"/>
    <property type="evidence" value="ECO:0007669"/>
    <property type="project" value="UniProtKB-UniRule"/>
</dbReference>
<dbReference type="Proteomes" id="UP000176974">
    <property type="component" value="Unassembled WGS sequence"/>
</dbReference>
<comment type="caution">
    <text evidence="18">The sequence shown here is derived from an EMBL/GenBank/DDBJ whole genome shotgun (WGS) entry which is preliminary data.</text>
</comment>
<dbReference type="HAMAP" id="MF_00046">
    <property type="entry name" value="MurC"/>
    <property type="match status" value="1"/>
</dbReference>
<evidence type="ECO:0000259" key="16">
    <source>
        <dbReference type="Pfam" id="PF02875"/>
    </source>
</evidence>
<dbReference type="GO" id="GO:0071555">
    <property type="term" value="P:cell wall organization"/>
    <property type="evidence" value="ECO:0007669"/>
    <property type="project" value="UniProtKB-KW"/>
</dbReference>
<dbReference type="InterPro" id="IPR050061">
    <property type="entry name" value="MurCDEF_pg_biosynth"/>
</dbReference>
<keyword evidence="8 14" id="KW-0067">ATP-binding</keyword>
<keyword evidence="4 14" id="KW-0963">Cytoplasm</keyword>
<dbReference type="Gene3D" id="3.40.1190.10">
    <property type="entry name" value="Mur-like, catalytic domain"/>
    <property type="match status" value="1"/>
</dbReference>
<dbReference type="GO" id="GO:0008360">
    <property type="term" value="P:regulation of cell shape"/>
    <property type="evidence" value="ECO:0007669"/>
    <property type="project" value="UniProtKB-KW"/>
</dbReference>
<keyword evidence="6 14" id="KW-0132">Cell division</keyword>
<organism evidence="18 19">
    <name type="scientific">Candidatus Portnoybacteria bacterium RIFCSPHIGHO2_01_FULL_40_12b</name>
    <dbReference type="NCBI Taxonomy" id="1801994"/>
    <lineage>
        <taxon>Bacteria</taxon>
        <taxon>Candidatus Portnoyibacteriota</taxon>
    </lineage>
</organism>
<dbReference type="InterPro" id="IPR013221">
    <property type="entry name" value="Mur_ligase_cen"/>
</dbReference>
<accession>A0A1G2FAA1</accession>
<feature type="domain" description="Mur ligase N-terminal catalytic" evidence="15">
    <location>
        <begin position="14"/>
        <end position="113"/>
    </location>
</feature>
<dbReference type="InterPro" id="IPR004101">
    <property type="entry name" value="Mur_ligase_C"/>
</dbReference>
<dbReference type="EMBL" id="MHMY01000023">
    <property type="protein sequence ID" value="OGZ34933.1"/>
    <property type="molecule type" value="Genomic_DNA"/>
</dbReference>
<dbReference type="AlphaFoldDB" id="A0A1G2FAA1"/>
<dbReference type="EC" id="6.3.2.8" evidence="3 14"/>
<evidence type="ECO:0000256" key="12">
    <source>
        <dbReference type="ARBA" id="ARBA00023316"/>
    </source>
</evidence>
<keyword evidence="11 14" id="KW-0131">Cell cycle</keyword>
<dbReference type="PANTHER" id="PTHR43445:SF3">
    <property type="entry name" value="UDP-N-ACETYLMURAMATE--L-ALANINE LIGASE"/>
    <property type="match status" value="1"/>
</dbReference>
<evidence type="ECO:0000256" key="2">
    <source>
        <dbReference type="ARBA" id="ARBA00004752"/>
    </source>
</evidence>
<comment type="pathway">
    <text evidence="2 14">Cell wall biogenesis; peptidoglycan biosynthesis.</text>
</comment>
<comment type="subcellular location">
    <subcellularLocation>
        <location evidence="1 14">Cytoplasm</location>
    </subcellularLocation>
</comment>
<evidence type="ECO:0000256" key="4">
    <source>
        <dbReference type="ARBA" id="ARBA00022490"/>
    </source>
</evidence>
<evidence type="ECO:0000313" key="19">
    <source>
        <dbReference type="Proteomes" id="UP000176974"/>
    </source>
</evidence>
<comment type="function">
    <text evidence="14">Cell wall formation.</text>
</comment>
<dbReference type="SUPFAM" id="SSF53244">
    <property type="entry name" value="MurD-like peptide ligases, peptide-binding domain"/>
    <property type="match status" value="1"/>
</dbReference>
<keyword evidence="9 14" id="KW-0133">Cell shape</keyword>
<feature type="binding site" evidence="14">
    <location>
        <begin position="119"/>
        <end position="125"/>
    </location>
    <ligand>
        <name>ATP</name>
        <dbReference type="ChEBI" id="CHEBI:30616"/>
    </ligand>
</feature>
<dbReference type="PANTHER" id="PTHR43445">
    <property type="entry name" value="UDP-N-ACETYLMURAMATE--L-ALANINE LIGASE-RELATED"/>
    <property type="match status" value="1"/>
</dbReference>
<evidence type="ECO:0000256" key="6">
    <source>
        <dbReference type="ARBA" id="ARBA00022618"/>
    </source>
</evidence>
<dbReference type="InterPro" id="IPR036565">
    <property type="entry name" value="Mur-like_cat_sf"/>
</dbReference>
<name>A0A1G2FAA1_9BACT</name>
<dbReference type="UniPathway" id="UPA00219"/>
<keyword evidence="7 14" id="KW-0547">Nucleotide-binding</keyword>
<sequence>MTKIINLSKTKKAYFIGIKGVGMTALAQVLKGRGIEVSGSDTHEKFFTDEVLNKLKIKVFEGFKVKNVPKDADLIVASSAYKDSHPEIKYVKKQGKFVYSYSDILALLFKESYGLGVAGTHGKTTTTAMLGRVLEGLGLDPTVIVGSKVLEWKSNARVGRSKYFAAEIDEYQNKFLKYRPKILILTNIEYDHPDFFRSFKDYKESFLKLISRLPKDGLFIGWGGDKTIKEVIEKTPCKILLYRQEDFKKFGELFLELPGEHNRLNALAVLTLVRELGLDVKKAKEILERFKGTARRFEIRKKLKNGILIIDDYAHHPTEVRVTLKAAKRLYPDRKIWCVFHPHTFTRTKVLLNDFARSFNMADEVIILDIYGSAREKRGGVHSKDLVKSILEHQARVNYIPDIPKTANYLKKHLKKNDVVITMGAGDVWKLSTEF</sequence>
<feature type="domain" description="Mur ligase central" evidence="17">
    <location>
        <begin position="117"/>
        <end position="249"/>
    </location>
</feature>
<evidence type="ECO:0000256" key="9">
    <source>
        <dbReference type="ARBA" id="ARBA00022960"/>
    </source>
</evidence>
<dbReference type="Gene3D" id="3.90.190.20">
    <property type="entry name" value="Mur ligase, C-terminal domain"/>
    <property type="match status" value="1"/>
</dbReference>
<keyword evidence="12 14" id="KW-0961">Cell wall biogenesis/degradation</keyword>
<comment type="similarity">
    <text evidence="14">Belongs to the MurCDEF family.</text>
</comment>
<dbReference type="Pfam" id="PF01225">
    <property type="entry name" value="Mur_ligase"/>
    <property type="match status" value="1"/>
</dbReference>